<name>A0A6J4UVM0_9BACT</name>
<feature type="non-terminal residue" evidence="2">
    <location>
        <position position="127"/>
    </location>
</feature>
<feature type="compositionally biased region" description="Basic residues" evidence="1">
    <location>
        <begin position="1"/>
        <end position="10"/>
    </location>
</feature>
<proteinExistence type="predicted"/>
<gene>
    <name evidence="2" type="ORF">AVDCRST_MAG18-1094</name>
</gene>
<feature type="compositionally biased region" description="Basic residues" evidence="1">
    <location>
        <begin position="86"/>
        <end position="103"/>
    </location>
</feature>
<sequence>GGSRARHRAPRQPDRRALRRPLVRPFPGRDRGGLSGRACHPRRGQRGLALGARPPGPRQRHPMVPAAPLVRSEPRRAPLALAARPAHSRRPLPRPRGARRHPLPRAGRIDGRSGAGPLPHRRPADGL</sequence>
<feature type="region of interest" description="Disordered" evidence="1">
    <location>
        <begin position="1"/>
        <end position="127"/>
    </location>
</feature>
<organism evidence="2">
    <name type="scientific">uncultured Thermomicrobiales bacterium</name>
    <dbReference type="NCBI Taxonomy" id="1645740"/>
    <lineage>
        <taxon>Bacteria</taxon>
        <taxon>Pseudomonadati</taxon>
        <taxon>Thermomicrobiota</taxon>
        <taxon>Thermomicrobia</taxon>
        <taxon>Thermomicrobiales</taxon>
        <taxon>environmental samples</taxon>
    </lineage>
</organism>
<dbReference type="AlphaFoldDB" id="A0A6J4UVM0"/>
<accession>A0A6J4UVM0</accession>
<dbReference type="EMBL" id="CADCWN010000080">
    <property type="protein sequence ID" value="CAA9561217.1"/>
    <property type="molecule type" value="Genomic_DNA"/>
</dbReference>
<evidence type="ECO:0000313" key="2">
    <source>
        <dbReference type="EMBL" id="CAA9561217.1"/>
    </source>
</evidence>
<protein>
    <submittedName>
        <fullName evidence="2">Uncharacterized protein</fullName>
    </submittedName>
</protein>
<reference evidence="2" key="1">
    <citation type="submission" date="2020-02" db="EMBL/GenBank/DDBJ databases">
        <authorList>
            <person name="Meier V. D."/>
        </authorList>
    </citation>
    <scope>NUCLEOTIDE SEQUENCE</scope>
    <source>
        <strain evidence="2">AVDCRST_MAG18</strain>
    </source>
</reference>
<evidence type="ECO:0000256" key="1">
    <source>
        <dbReference type="SAM" id="MobiDB-lite"/>
    </source>
</evidence>
<feature type="non-terminal residue" evidence="2">
    <location>
        <position position="1"/>
    </location>
</feature>